<reference evidence="1" key="1">
    <citation type="submission" date="2023-06" db="EMBL/GenBank/DDBJ databases">
        <title>Comparative genomics of Bacillaceae isolates and their secondary metabolite potential.</title>
        <authorList>
            <person name="Song L."/>
            <person name="Nielsen L.J."/>
            <person name="Mohite O."/>
            <person name="Xu X."/>
            <person name="Weber T."/>
            <person name="Kovacs A.T."/>
        </authorList>
    </citation>
    <scope>NUCLEOTIDE SEQUENCE</scope>
    <source>
        <strain evidence="1">G1S1</strain>
    </source>
</reference>
<evidence type="ECO:0000313" key="1">
    <source>
        <dbReference type="EMBL" id="MDM5281824.1"/>
    </source>
</evidence>
<sequence>MTYLEQFARNRRRREKTEVLTARIPESLYGDFKGYCDELNLSISEAVCLLVEREMAGNERVSGELAITDEYKMNDDVVKVNTKVVNEVAKRSNSNTNRFVTTQWQVDAQLPCPYCGQWLAATNFSRHAKRHLTTTQDIFMNEKFREKIKEMIQAKKEELN</sequence>
<gene>
    <name evidence="1" type="ORF">QUF85_00305</name>
</gene>
<evidence type="ECO:0000313" key="2">
    <source>
        <dbReference type="Proteomes" id="UP001238973"/>
    </source>
</evidence>
<dbReference type="RefSeq" id="WP_289348058.1">
    <property type="nucleotide sequence ID" value="NZ_JAUCFI010000001.1"/>
</dbReference>
<protein>
    <submittedName>
        <fullName evidence="1">Uncharacterized protein</fullName>
    </submittedName>
</protein>
<dbReference type="InterPro" id="IPR010985">
    <property type="entry name" value="Ribbon_hlx_hlx"/>
</dbReference>
<name>A0AAJ1QIR2_9BACI</name>
<organism evidence="1 2">
    <name type="scientific">Peribacillus frigoritolerans</name>
    <dbReference type="NCBI Taxonomy" id="450367"/>
    <lineage>
        <taxon>Bacteria</taxon>
        <taxon>Bacillati</taxon>
        <taxon>Bacillota</taxon>
        <taxon>Bacilli</taxon>
        <taxon>Bacillales</taxon>
        <taxon>Bacillaceae</taxon>
        <taxon>Peribacillus</taxon>
    </lineage>
</organism>
<proteinExistence type="predicted"/>
<accession>A0AAJ1QIR2</accession>
<comment type="caution">
    <text evidence="1">The sequence shown here is derived from an EMBL/GenBank/DDBJ whole genome shotgun (WGS) entry which is preliminary data.</text>
</comment>
<dbReference type="Proteomes" id="UP001238973">
    <property type="component" value="Unassembled WGS sequence"/>
</dbReference>
<dbReference type="AlphaFoldDB" id="A0AAJ1QIR2"/>
<dbReference type="EMBL" id="JAUCFI010000001">
    <property type="protein sequence ID" value="MDM5281824.1"/>
    <property type="molecule type" value="Genomic_DNA"/>
</dbReference>
<dbReference type="GO" id="GO:0006355">
    <property type="term" value="P:regulation of DNA-templated transcription"/>
    <property type="evidence" value="ECO:0007669"/>
    <property type="project" value="InterPro"/>
</dbReference>
<dbReference type="SUPFAM" id="SSF47598">
    <property type="entry name" value="Ribbon-helix-helix"/>
    <property type="match status" value="1"/>
</dbReference>